<dbReference type="Gene3D" id="3.40.50.10490">
    <property type="entry name" value="Glucose-6-phosphate isomerase like protein, domain 1"/>
    <property type="match status" value="2"/>
</dbReference>
<protein>
    <submittedName>
        <fullName evidence="4">Transcriptional regulator, LacI family</fullName>
    </submittedName>
</protein>
<dbReference type="InterPro" id="IPR028082">
    <property type="entry name" value="Peripla_BP_I"/>
</dbReference>
<gene>
    <name evidence="4" type="ORF">GCWU000342_01772</name>
</gene>
<dbReference type="HOGENOM" id="CLU_516672_0_0_9"/>
<dbReference type="CDD" id="cd01392">
    <property type="entry name" value="HTH_LacI"/>
    <property type="match status" value="1"/>
</dbReference>
<dbReference type="GO" id="GO:0097367">
    <property type="term" value="F:carbohydrate derivative binding"/>
    <property type="evidence" value="ECO:0007669"/>
    <property type="project" value="InterPro"/>
</dbReference>
<comment type="caution">
    <text evidence="4">The sequence shown here is derived from an EMBL/GenBank/DDBJ whole genome shotgun (WGS) entry which is preliminary data.</text>
</comment>
<feature type="domain" description="SIS" evidence="3">
    <location>
        <begin position="374"/>
        <end position="517"/>
    </location>
</feature>
<dbReference type="PANTHER" id="PTHR10937">
    <property type="entry name" value="GLUCOSAMINE--FRUCTOSE-6-PHOSPHATE AMINOTRANSFERASE, ISOMERIZING"/>
    <property type="match status" value="1"/>
</dbReference>
<dbReference type="PANTHER" id="PTHR10937:SF4">
    <property type="entry name" value="GLUCOSAMINE-6-PHOSPHATE DEAMINASE"/>
    <property type="match status" value="1"/>
</dbReference>
<evidence type="ECO:0000313" key="4">
    <source>
        <dbReference type="EMBL" id="EEP27778.1"/>
    </source>
</evidence>
<dbReference type="InterPro" id="IPR001347">
    <property type="entry name" value="SIS_dom"/>
</dbReference>
<dbReference type="eggNOG" id="COG1609">
    <property type="taxonomic scope" value="Bacteria"/>
</dbReference>
<sequence length="527" mass="59178">MDFTKNYSDKGMKKEKKSPGKRRCALMTQAGFKKITRRDVAREAGVTETIVSYVLNNNRYVNTDKRKRVLAAVEKLGYKPNTAARALKGKSLNHIVFIADQIVTEHFSLLLSEMDKRAYDLGYMISLCQNRNTEDFVNSIISRQFDGVIISSISFSKGYIRQLIKAGIPVVLIENRDYSDVENAGKINNGLYEGARSFEAILETLPQIETTLDQVFSEPYDSLIFTGCGTSFYLAQTASYLWRALNDTPAIAVPCSELLFFPENYIKGNQTLVLPITRKSCTTEVRQAMDRVHEIPGVSSLAITCDADSSHYNENYILAPETAEDSVIMTRSFTSMIFLAEILSMHVSGHEEMINAMRDYPVEAEKLLKECDGLAEKILREHPEADLFVTLGQGAYYGVSNECMNKMKEMGIANSEAYYSMEYRHGPMSLVDENTFLLLLSNEKTRKTDEDLMEQMRSFGGVTCGLGPDTDQMRGLDYALKTPEAYSELQAAALMGLIGQFLGYYISLRKDIDADSPRHLSQAIVLK</sequence>
<dbReference type="GO" id="GO:0003677">
    <property type="term" value="F:DNA binding"/>
    <property type="evidence" value="ECO:0007669"/>
    <property type="project" value="InterPro"/>
</dbReference>
<dbReference type="Proteomes" id="UP000003494">
    <property type="component" value="Unassembled WGS sequence"/>
</dbReference>
<name>C4GCS8_9FIRM</name>
<dbReference type="EMBL" id="ACIP02000004">
    <property type="protein sequence ID" value="EEP27778.1"/>
    <property type="molecule type" value="Genomic_DNA"/>
</dbReference>
<dbReference type="Pfam" id="PF01380">
    <property type="entry name" value="SIS"/>
    <property type="match status" value="1"/>
</dbReference>
<proteinExistence type="predicted"/>
<dbReference type="GO" id="GO:0006355">
    <property type="term" value="P:regulation of DNA-templated transcription"/>
    <property type="evidence" value="ECO:0007669"/>
    <property type="project" value="InterPro"/>
</dbReference>
<dbReference type="InterPro" id="IPR046348">
    <property type="entry name" value="SIS_dom_sf"/>
</dbReference>
<dbReference type="InterPro" id="IPR000843">
    <property type="entry name" value="HTH_LacI"/>
</dbReference>
<organism evidence="4 5">
    <name type="scientific">Shuttleworthella satelles DSM 14600</name>
    <dbReference type="NCBI Taxonomy" id="626523"/>
    <lineage>
        <taxon>Bacteria</taxon>
        <taxon>Bacillati</taxon>
        <taxon>Bacillota</taxon>
        <taxon>Clostridia</taxon>
        <taxon>Lachnospirales</taxon>
        <taxon>Lachnospiraceae</taxon>
        <taxon>Shuttleworthella</taxon>
    </lineage>
</organism>
<evidence type="ECO:0000259" key="2">
    <source>
        <dbReference type="PROSITE" id="PS50932"/>
    </source>
</evidence>
<dbReference type="GO" id="GO:1901135">
    <property type="term" value="P:carbohydrate derivative metabolic process"/>
    <property type="evidence" value="ECO:0007669"/>
    <property type="project" value="InterPro"/>
</dbReference>
<dbReference type="eggNOG" id="COG2222">
    <property type="taxonomic scope" value="Bacteria"/>
</dbReference>
<dbReference type="InterPro" id="IPR035490">
    <property type="entry name" value="GlmS/FrlB_SIS"/>
</dbReference>
<reference evidence="4" key="1">
    <citation type="submission" date="2009-04" db="EMBL/GenBank/DDBJ databases">
        <authorList>
            <person name="Weinstock G."/>
            <person name="Sodergren E."/>
            <person name="Clifton S."/>
            <person name="Fulton L."/>
            <person name="Fulton B."/>
            <person name="Courtney L."/>
            <person name="Fronick C."/>
            <person name="Harrison M."/>
            <person name="Strong C."/>
            <person name="Farmer C."/>
            <person name="Delahaunty K."/>
            <person name="Markovic C."/>
            <person name="Hall O."/>
            <person name="Minx P."/>
            <person name="Tomlinson C."/>
            <person name="Mitreva M."/>
            <person name="Nelson J."/>
            <person name="Hou S."/>
            <person name="Wollam A."/>
            <person name="Pepin K.H."/>
            <person name="Johnson M."/>
            <person name="Bhonagiri V."/>
            <person name="Nash W.E."/>
            <person name="Warren W."/>
            <person name="Chinwalla A."/>
            <person name="Mardis E.R."/>
            <person name="Wilson R.K."/>
        </authorList>
    </citation>
    <scope>NUCLEOTIDE SEQUENCE [LARGE SCALE GENOMIC DNA]</scope>
    <source>
        <strain evidence="4">DSM 14600</strain>
    </source>
</reference>
<keyword evidence="5" id="KW-1185">Reference proteome</keyword>
<evidence type="ECO:0000256" key="1">
    <source>
        <dbReference type="SAM" id="MobiDB-lite"/>
    </source>
</evidence>
<dbReference type="STRING" id="626523.GCWU000342_01772"/>
<dbReference type="Pfam" id="PF00356">
    <property type="entry name" value="LacI"/>
    <property type="match status" value="1"/>
</dbReference>
<evidence type="ECO:0000313" key="5">
    <source>
        <dbReference type="Proteomes" id="UP000003494"/>
    </source>
</evidence>
<dbReference type="SMART" id="SM00354">
    <property type="entry name" value="HTH_LACI"/>
    <property type="match status" value="1"/>
</dbReference>
<dbReference type="SUPFAM" id="SSF47413">
    <property type="entry name" value="lambda repressor-like DNA-binding domains"/>
    <property type="match status" value="1"/>
</dbReference>
<dbReference type="PROSITE" id="PS50932">
    <property type="entry name" value="HTH_LACI_2"/>
    <property type="match status" value="1"/>
</dbReference>
<dbReference type="Gene3D" id="1.10.260.40">
    <property type="entry name" value="lambda repressor-like DNA-binding domains"/>
    <property type="match status" value="1"/>
</dbReference>
<dbReference type="CDD" id="cd05009">
    <property type="entry name" value="SIS_GlmS_GlmD_2"/>
    <property type="match status" value="1"/>
</dbReference>
<dbReference type="SUPFAM" id="SSF53697">
    <property type="entry name" value="SIS domain"/>
    <property type="match status" value="1"/>
</dbReference>
<accession>C4GCS8</accession>
<dbReference type="PROSITE" id="PS51464">
    <property type="entry name" value="SIS"/>
    <property type="match status" value="2"/>
</dbReference>
<feature type="region of interest" description="Disordered" evidence="1">
    <location>
        <begin position="1"/>
        <end position="20"/>
    </location>
</feature>
<feature type="domain" description="HTH lacI-type" evidence="2">
    <location>
        <begin position="35"/>
        <end position="89"/>
    </location>
</feature>
<feature type="domain" description="SIS" evidence="3">
    <location>
        <begin position="212"/>
        <end position="353"/>
    </location>
</feature>
<evidence type="ECO:0000259" key="3">
    <source>
        <dbReference type="PROSITE" id="PS51464"/>
    </source>
</evidence>
<dbReference type="InterPro" id="IPR010982">
    <property type="entry name" value="Lambda_DNA-bd_dom_sf"/>
</dbReference>
<dbReference type="SUPFAM" id="SSF53822">
    <property type="entry name" value="Periplasmic binding protein-like I"/>
    <property type="match status" value="1"/>
</dbReference>
<dbReference type="Gene3D" id="3.40.50.2300">
    <property type="match status" value="1"/>
</dbReference>
<dbReference type="AlphaFoldDB" id="C4GCS8"/>